<dbReference type="RefSeq" id="WP_218593603.1">
    <property type="nucleotide sequence ID" value="NZ_JADQDE010000437.1"/>
</dbReference>
<dbReference type="InterPro" id="IPR052161">
    <property type="entry name" value="Mycobact_Acyl-CoA_DH"/>
</dbReference>
<feature type="domain" description="Acyl-CoA dehydrogenase/oxidase C-terminal" evidence="3">
    <location>
        <begin position="230"/>
        <end position="387"/>
    </location>
</feature>
<protein>
    <submittedName>
        <fullName evidence="6">Acyl-CoA dehydrogenase family protein</fullName>
    </submittedName>
</protein>
<evidence type="ECO:0000313" key="6">
    <source>
        <dbReference type="EMBL" id="MBW0126304.1"/>
    </source>
</evidence>
<evidence type="ECO:0000256" key="2">
    <source>
        <dbReference type="ARBA" id="ARBA00023002"/>
    </source>
</evidence>
<keyword evidence="7" id="KW-1185">Reference proteome</keyword>
<dbReference type="Proteomes" id="UP000694300">
    <property type="component" value="Unassembled WGS sequence"/>
</dbReference>
<evidence type="ECO:0000256" key="1">
    <source>
        <dbReference type="ARBA" id="ARBA00022630"/>
    </source>
</evidence>
<accession>A0ABS6U2F6</accession>
<keyword evidence="2" id="KW-0560">Oxidoreductase</keyword>
<dbReference type="EMBL" id="JADQDF010000001">
    <property type="protein sequence ID" value="MBW0126304.1"/>
    <property type="molecule type" value="Genomic_DNA"/>
</dbReference>
<feature type="domain" description="Acyl-CoA oxidase/dehydrogenase middle" evidence="4">
    <location>
        <begin position="124"/>
        <end position="218"/>
    </location>
</feature>
<evidence type="ECO:0000259" key="3">
    <source>
        <dbReference type="Pfam" id="PF00441"/>
    </source>
</evidence>
<reference evidence="6 7" key="1">
    <citation type="submission" date="2020-11" db="EMBL/GenBank/DDBJ databases">
        <title>Pseudonocardia abyssalis sp. nov. and Pseudonocardia oceani sp. nov., description and phylogenomic analysis of two novel actinomycetes isolated from the deep Southern Ocean.</title>
        <authorList>
            <person name="Parra J."/>
        </authorList>
    </citation>
    <scope>NUCLEOTIDE SEQUENCE [LARGE SCALE GENOMIC DNA]</scope>
    <source>
        <strain evidence="7">KRD185</strain>
    </source>
</reference>
<dbReference type="InterPro" id="IPR013786">
    <property type="entry name" value="AcylCoA_DH/ox_N"/>
</dbReference>
<dbReference type="Pfam" id="PF02770">
    <property type="entry name" value="Acyl-CoA_dh_M"/>
    <property type="match status" value="1"/>
</dbReference>
<sequence>MTTTETRFREEVRSWLADALPADWGRGRAPSASLAGRIAEGKAWQRAVHRAGFGGLGLPVEFGGRPASATERLLFAEECAAARAPEPADIFGQLILAPTLMQLGTAEQKARFLPPVIAGDMMWCETFSEPDNGSDMANIQCRADVEGDELVVTGRKRWNSLAQFATWTMLLCRTGAPDSRGRGITFALVDLSSPGIRIEPMPMLTGDARENEVFFDRVRVPLENVLGEVDDGWRVAMAAMTTQRAIGTAELVPRLAVVVEDLVALAGRTGVGGRPAIEDPLVRDGIARCAVDVAALRRNGQQAMAASALGRPPGPEVSIAKLHWSESEQRMHRLAVEMLGLRGLLVRDDETAVDDGYWAHYWLWTHALTIHSGTSEIQRNIIAERVLGLPRNR</sequence>
<keyword evidence="1" id="KW-0285">Flavoprotein</keyword>
<dbReference type="InterPro" id="IPR006091">
    <property type="entry name" value="Acyl-CoA_Oxase/DH_mid-dom"/>
</dbReference>
<dbReference type="InterPro" id="IPR009075">
    <property type="entry name" value="AcylCo_DH/oxidase_C"/>
</dbReference>
<dbReference type="PANTHER" id="PTHR43292:SF3">
    <property type="entry name" value="ACYL-COA DEHYDROGENASE FADE29"/>
    <property type="match status" value="1"/>
</dbReference>
<comment type="caution">
    <text evidence="6">The sequence shown here is derived from an EMBL/GenBank/DDBJ whole genome shotgun (WGS) entry which is preliminary data.</text>
</comment>
<feature type="domain" description="Acyl-CoA dehydrogenase/oxidase N-terminal" evidence="5">
    <location>
        <begin position="3"/>
        <end position="120"/>
    </location>
</feature>
<organism evidence="6 7">
    <name type="scientific">Pseudonocardia oceani</name>
    <dbReference type="NCBI Taxonomy" id="2792013"/>
    <lineage>
        <taxon>Bacteria</taxon>
        <taxon>Bacillati</taxon>
        <taxon>Actinomycetota</taxon>
        <taxon>Actinomycetes</taxon>
        <taxon>Pseudonocardiales</taxon>
        <taxon>Pseudonocardiaceae</taxon>
        <taxon>Pseudonocardia</taxon>
    </lineage>
</organism>
<proteinExistence type="predicted"/>
<gene>
    <name evidence="6" type="ORF">I4I82_01160</name>
</gene>
<evidence type="ECO:0000313" key="7">
    <source>
        <dbReference type="Proteomes" id="UP000694300"/>
    </source>
</evidence>
<name>A0ABS6U2F6_9PSEU</name>
<dbReference type="Pfam" id="PF02771">
    <property type="entry name" value="Acyl-CoA_dh_N"/>
    <property type="match status" value="1"/>
</dbReference>
<evidence type="ECO:0000259" key="5">
    <source>
        <dbReference type="Pfam" id="PF02771"/>
    </source>
</evidence>
<dbReference type="Pfam" id="PF00441">
    <property type="entry name" value="Acyl-CoA_dh_1"/>
    <property type="match status" value="1"/>
</dbReference>
<dbReference type="PANTHER" id="PTHR43292">
    <property type="entry name" value="ACYL-COA DEHYDROGENASE"/>
    <property type="match status" value="1"/>
</dbReference>
<evidence type="ECO:0000259" key="4">
    <source>
        <dbReference type="Pfam" id="PF02770"/>
    </source>
</evidence>